<dbReference type="EMBL" id="KI912111">
    <property type="protein sequence ID" value="ETS84002.1"/>
    <property type="molecule type" value="Genomic_DNA"/>
</dbReference>
<evidence type="ECO:0000313" key="2">
    <source>
        <dbReference type="EMBL" id="ETS84002.1"/>
    </source>
</evidence>
<feature type="compositionally biased region" description="Polar residues" evidence="1">
    <location>
        <begin position="11"/>
        <end position="27"/>
    </location>
</feature>
<proteinExistence type="predicted"/>
<feature type="compositionally biased region" description="Acidic residues" evidence="1">
    <location>
        <begin position="155"/>
        <end position="171"/>
    </location>
</feature>
<sequence>MEQPGYPAPTDNISDTLPQQANTTPPGNHTHFPGPPIRAATTSSSVPSLRFPRPAGNRRLTNWVSSSHPDMMRPFNIPDNHPLDASITDGYDIIDADVEGHSDVADSPYEHPASEIGDDVQSLADTDTGTDVYTNDVDTDSSDDDIMDIEHAGDAADDSAAETDEEEDNEADMSMAEQSLEHPTELFTPDSAHISRRTSFSQHDNADMVRDRKMRVSGFFKHHGTDHAGPSDGNGFLAIPSARNLAHMAVDHLENNPLLRKRLLYSLLLMPLLITGAIIKEYMQGNVSAYTGTLTTVPVASVSSIATQPIPNVVATTAMTTPMTASTKSQPNALQTTSTLKSVASVSPQSNLYSSPSLCSASVHGRNEILLRVPKEIKASWLAKRALMISVSRGTHDVSSDAARITTVDEGFLIKVPHEEAYGVLDVSIATTRKPKIKETFRVNFGTFIIVDAFDAGKQFLKDFAHSVADTLNGTTTWVEETCSPAFDMMPASASITDSIVQGFQDMANSALSLPGHFAEFVKSPLSFSESRVEQAQKELWRTAQDLQDEAALLILQAQLNSKLQWLRWSGQDAKYEQYLAAASPYYQKKQEEAAVASRARAELTKKEIRALHKQMARESDREAKPRFWRFNMEAV</sequence>
<name>W3XF02_PESFW</name>
<accession>W3XF02</accession>
<dbReference type="RefSeq" id="XP_007832650.1">
    <property type="nucleotide sequence ID" value="XM_007834459.1"/>
</dbReference>
<evidence type="ECO:0000313" key="3">
    <source>
        <dbReference type="Proteomes" id="UP000030651"/>
    </source>
</evidence>
<dbReference type="STRING" id="1229662.W3XF02"/>
<dbReference type="GeneID" id="19270891"/>
<keyword evidence="3" id="KW-1185">Reference proteome</keyword>
<dbReference type="KEGG" id="pfy:PFICI_05878"/>
<feature type="compositionally biased region" description="Acidic residues" evidence="1">
    <location>
        <begin position="137"/>
        <end position="147"/>
    </location>
</feature>
<dbReference type="OMA" id="FLIHMPR"/>
<feature type="compositionally biased region" description="Basic and acidic residues" evidence="1">
    <location>
        <begin position="102"/>
        <end position="113"/>
    </location>
</feature>
<gene>
    <name evidence="2" type="ORF">PFICI_05878</name>
</gene>
<dbReference type="OrthoDB" id="4925544at2759"/>
<organism evidence="2 3">
    <name type="scientific">Pestalotiopsis fici (strain W106-1 / CGMCC3.15140)</name>
    <dbReference type="NCBI Taxonomy" id="1229662"/>
    <lineage>
        <taxon>Eukaryota</taxon>
        <taxon>Fungi</taxon>
        <taxon>Dikarya</taxon>
        <taxon>Ascomycota</taxon>
        <taxon>Pezizomycotina</taxon>
        <taxon>Sordariomycetes</taxon>
        <taxon>Xylariomycetidae</taxon>
        <taxon>Amphisphaeriales</taxon>
        <taxon>Sporocadaceae</taxon>
        <taxon>Pestalotiopsis</taxon>
    </lineage>
</organism>
<feature type="compositionally biased region" description="Low complexity" evidence="1">
    <location>
        <begin position="125"/>
        <end position="136"/>
    </location>
</feature>
<evidence type="ECO:0000256" key="1">
    <source>
        <dbReference type="SAM" id="MobiDB-lite"/>
    </source>
</evidence>
<dbReference type="InParanoid" id="W3XF02"/>
<dbReference type="eggNOG" id="ENOG502S0CM">
    <property type="taxonomic scope" value="Eukaryota"/>
</dbReference>
<feature type="region of interest" description="Disordered" evidence="1">
    <location>
        <begin position="1"/>
        <end position="67"/>
    </location>
</feature>
<feature type="region of interest" description="Disordered" evidence="1">
    <location>
        <begin position="102"/>
        <end position="207"/>
    </location>
</feature>
<dbReference type="Proteomes" id="UP000030651">
    <property type="component" value="Unassembled WGS sequence"/>
</dbReference>
<reference evidence="3" key="1">
    <citation type="journal article" date="2015" name="BMC Genomics">
        <title>Genomic and transcriptomic analysis of the endophytic fungus Pestalotiopsis fici reveals its lifestyle and high potential for synthesis of natural products.</title>
        <authorList>
            <person name="Wang X."/>
            <person name="Zhang X."/>
            <person name="Liu L."/>
            <person name="Xiang M."/>
            <person name="Wang W."/>
            <person name="Sun X."/>
            <person name="Che Y."/>
            <person name="Guo L."/>
            <person name="Liu G."/>
            <person name="Guo L."/>
            <person name="Wang C."/>
            <person name="Yin W.B."/>
            <person name="Stadler M."/>
            <person name="Zhang X."/>
            <person name="Liu X."/>
        </authorList>
    </citation>
    <scope>NUCLEOTIDE SEQUENCE [LARGE SCALE GENOMIC DNA]</scope>
    <source>
        <strain evidence="3">W106-1 / CGMCC3.15140</strain>
    </source>
</reference>
<dbReference type="AlphaFoldDB" id="W3XF02"/>
<dbReference type="HOGENOM" id="CLU_430823_0_0_1"/>
<protein>
    <submittedName>
        <fullName evidence="2">Uncharacterized protein</fullName>
    </submittedName>
</protein>